<dbReference type="SUPFAM" id="SSF53300">
    <property type="entry name" value="vWA-like"/>
    <property type="match status" value="2"/>
</dbReference>
<evidence type="ECO:0000259" key="3">
    <source>
        <dbReference type="PROSITE" id="PS50234"/>
    </source>
</evidence>
<dbReference type="SMART" id="SM00327">
    <property type="entry name" value="VWA"/>
    <property type="match status" value="2"/>
</dbReference>
<sequence length="1008" mass="107770">MGVQFSHPWLLLLLIPAGIFLYYAYRSDFRLSGFRRKLALGLRTLVILLLIFMLSGLHGFTVLRDKQVVFLADRSDSMGDPSRITSWIGESIAAKGEEDTTAIVSTGLEGAVERRLSADESAGASLNALLEGRFTGLESGLQLAGSLLDGNGDSRIVLISDGEENVGSMTAAGRLLKDRGIAVDVLPASKQEIRDVAVEELKVPEKLYQAESFYVEALIRSTFKTAGELRIYEDNREIGRERVEVSPGENRFAIKGLAKNPGLHRYRAEIFMDGDESAANNAAFDFTRVDGPPRVLIVEGTPGTSGNITAALESGMIGTEVIPPELLPLDAAKYAAYDSIIFNDVSGSRVGGKQMELIEQAVRSFGIGFMMAGGEDSFGMGGYFKTPIEKALPVSMELEGKREIPSLGLILVIDRSGSMSGEKIELAKESAMRTVELLRPKDTVGVVAFDDAPWWVVPPQTLENKEEIISSIQSIPSNGGTNIYPAVSSALDEMLKIKSQRRHIILMTDGQSAFNSGYQDLTDTMVKNKITMSSVAVGMDADVNLLQTLAEAAKGRFYFVEDETTLPAIFSREAVMMAKSYIVDKPFVPALQQAGDWASLFQEGVPGLYGYVATTPKSTAQTVLASPEPDPVLARWQYGSGRSVAWTSDLSGKWSKEWVSWNAFADTLTEIVKWTFPQFTSSPYEVTTETAGNQVRLQVTTNGEKPPEKLNAVIGDDEAGEQKVELVQEAPGRYTGLVNVTKPGAFLLSLEDASGDGSRAAAPGTGFVVPYSPEYRISSGDGEEGLTRLAELTGGRVLSWDNPKEVFDGKAASRTQLHDWSYPLLVAALLLWVADIAVRRLALPWAALGARLAALLRRRPAPAGEAGQRTGLERLAARKARAATFYGGGQTSPPAKAPPAQERSGAGALAGGGNPAPAPGAAPAGGRKAQPEARAPQRGAAPLREERPAKAKPAAGEGARRGSAPPPPPPPSKAPGGGERRPEGTGPAAGGGSSMDRLLQAKKRGTRR</sequence>
<dbReference type="Pfam" id="PF00092">
    <property type="entry name" value="VWA"/>
    <property type="match status" value="1"/>
</dbReference>
<dbReference type="PANTHER" id="PTHR37947">
    <property type="entry name" value="BLL2462 PROTEIN"/>
    <property type="match status" value="1"/>
</dbReference>
<dbReference type="PANTHER" id="PTHR37947:SF2">
    <property type="entry name" value="VON WILLEBRAND FACTOR TYPE A"/>
    <property type="match status" value="1"/>
</dbReference>
<dbReference type="PROSITE" id="PS50234">
    <property type="entry name" value="VWFA"/>
    <property type="match status" value="1"/>
</dbReference>
<feature type="domain" description="VWFA" evidence="3">
    <location>
        <begin position="408"/>
        <end position="573"/>
    </location>
</feature>
<keyword evidence="2" id="KW-0472">Membrane</keyword>
<dbReference type="RefSeq" id="WP_210094454.1">
    <property type="nucleotide sequence ID" value="NZ_CP139098.1"/>
</dbReference>
<dbReference type="InterPro" id="IPR010768">
    <property type="entry name" value="GATase1-like"/>
</dbReference>
<feature type="compositionally biased region" description="Pro residues" evidence="1">
    <location>
        <begin position="964"/>
        <end position="973"/>
    </location>
</feature>
<keyword evidence="2" id="KW-1133">Transmembrane helix</keyword>
<evidence type="ECO:0000313" key="4">
    <source>
        <dbReference type="EMBL" id="MBP1892376.1"/>
    </source>
</evidence>
<dbReference type="InterPro" id="IPR002035">
    <property type="entry name" value="VWF_A"/>
</dbReference>
<dbReference type="Gene3D" id="3.40.50.880">
    <property type="match status" value="2"/>
</dbReference>
<evidence type="ECO:0000256" key="1">
    <source>
        <dbReference type="SAM" id="MobiDB-lite"/>
    </source>
</evidence>
<organism evidence="4 5">
    <name type="scientific">Paenibacillus lactis</name>
    <dbReference type="NCBI Taxonomy" id="228574"/>
    <lineage>
        <taxon>Bacteria</taxon>
        <taxon>Bacillati</taxon>
        <taxon>Bacillota</taxon>
        <taxon>Bacilli</taxon>
        <taxon>Bacillales</taxon>
        <taxon>Paenibacillaceae</taxon>
        <taxon>Paenibacillus</taxon>
    </lineage>
</organism>
<dbReference type="InterPro" id="IPR029062">
    <property type="entry name" value="Class_I_gatase-like"/>
</dbReference>
<dbReference type="InterPro" id="IPR036465">
    <property type="entry name" value="vWFA_dom_sf"/>
</dbReference>
<dbReference type="EMBL" id="JAGGKI010000003">
    <property type="protein sequence ID" value="MBP1892376.1"/>
    <property type="molecule type" value="Genomic_DNA"/>
</dbReference>
<feature type="region of interest" description="Disordered" evidence="1">
    <location>
        <begin position="885"/>
        <end position="1008"/>
    </location>
</feature>
<comment type="caution">
    <text evidence="4">The sequence shown here is derived from an EMBL/GenBank/DDBJ whole genome shotgun (WGS) entry which is preliminary data.</text>
</comment>
<dbReference type="Proteomes" id="UP000706926">
    <property type="component" value="Unassembled WGS sequence"/>
</dbReference>
<dbReference type="CDD" id="cd00198">
    <property type="entry name" value="vWFA"/>
    <property type="match status" value="1"/>
</dbReference>
<keyword evidence="5" id="KW-1185">Reference proteome</keyword>
<evidence type="ECO:0000313" key="5">
    <source>
        <dbReference type="Proteomes" id="UP000706926"/>
    </source>
</evidence>
<protein>
    <submittedName>
        <fullName evidence="4">Mg-chelatase subunit ChlD</fullName>
    </submittedName>
</protein>
<feature type="compositionally biased region" description="Low complexity" evidence="1">
    <location>
        <begin position="951"/>
        <end position="963"/>
    </location>
</feature>
<evidence type="ECO:0000256" key="2">
    <source>
        <dbReference type="SAM" id="Phobius"/>
    </source>
</evidence>
<reference evidence="4 5" key="1">
    <citation type="submission" date="2021-03" db="EMBL/GenBank/DDBJ databases">
        <title>Genomic Encyclopedia of Type Strains, Phase IV (KMG-IV): sequencing the most valuable type-strain genomes for metagenomic binning, comparative biology and taxonomic classification.</title>
        <authorList>
            <person name="Goeker M."/>
        </authorList>
    </citation>
    <scope>NUCLEOTIDE SEQUENCE [LARGE SCALE GENOMIC DNA]</scope>
    <source>
        <strain evidence="4 5">DSM 15596</strain>
    </source>
</reference>
<dbReference type="Gene3D" id="3.40.50.410">
    <property type="entry name" value="von Willebrand factor, type A domain"/>
    <property type="match status" value="1"/>
</dbReference>
<feature type="transmembrane region" description="Helical" evidence="2">
    <location>
        <begin position="45"/>
        <end position="63"/>
    </location>
</feature>
<dbReference type="GeneID" id="95403484"/>
<dbReference type="SUPFAM" id="SSF52317">
    <property type="entry name" value="Class I glutamine amidotransferase-like"/>
    <property type="match status" value="1"/>
</dbReference>
<accession>A0ABS4F7Z9</accession>
<dbReference type="Pfam" id="PF07090">
    <property type="entry name" value="GATase1_like"/>
    <property type="match status" value="1"/>
</dbReference>
<name>A0ABS4F7Z9_9BACL</name>
<feature type="transmembrane region" description="Helical" evidence="2">
    <location>
        <begin position="6"/>
        <end position="25"/>
    </location>
</feature>
<gene>
    <name evidence="4" type="ORF">J2Z18_001452</name>
</gene>
<proteinExistence type="predicted"/>
<keyword evidence="2" id="KW-0812">Transmembrane</keyword>